<dbReference type="AlphaFoldDB" id="D7CA26"/>
<proteinExistence type="predicted"/>
<sequence length="96" mass="10006">MCGHRAALPSETLRVAVTAHQPSVHAEVLAERAVRRDGREPLGLAAAISLMMTERGMVAPAAGGNVLALLCTKSALRLPDRLPLDAAADGEGRQAE</sequence>
<dbReference type="EMBL" id="CP002047">
    <property type="protein sequence ID" value="ADI04354.1"/>
    <property type="molecule type" value="Genomic_DNA"/>
</dbReference>
<organism evidence="1 2">
    <name type="scientific">Streptomyces bingchenggensis (strain BCW-1)</name>
    <dbReference type="NCBI Taxonomy" id="749414"/>
    <lineage>
        <taxon>Bacteria</taxon>
        <taxon>Bacillati</taxon>
        <taxon>Actinomycetota</taxon>
        <taxon>Actinomycetes</taxon>
        <taxon>Kitasatosporales</taxon>
        <taxon>Streptomycetaceae</taxon>
        <taxon>Streptomyces</taxon>
    </lineage>
</organism>
<dbReference type="Proteomes" id="UP000000377">
    <property type="component" value="Chromosome"/>
</dbReference>
<dbReference type="KEGG" id="sbh:SBI_01233"/>
<dbReference type="PATRIC" id="fig|749414.3.peg.1261"/>
<dbReference type="HOGENOM" id="CLU_2358384_0_0_11"/>
<reference evidence="1 2" key="1">
    <citation type="journal article" date="2010" name="J. Bacteriol.">
        <title>Genome sequence of the milbemycin-producing bacterium Streptomyces bingchenggensis.</title>
        <authorList>
            <person name="Wang X.J."/>
            <person name="Yan Y.J."/>
            <person name="Zhang B."/>
            <person name="An J."/>
            <person name="Wang J.J."/>
            <person name="Tian J."/>
            <person name="Jiang L."/>
            <person name="Chen Y.H."/>
            <person name="Huang S.X."/>
            <person name="Yin M."/>
            <person name="Zhang J."/>
            <person name="Gao A.L."/>
            <person name="Liu C.X."/>
            <person name="Zhu Z.X."/>
            <person name="Xiang W.S."/>
        </authorList>
    </citation>
    <scope>NUCLEOTIDE SEQUENCE [LARGE SCALE GENOMIC DNA]</scope>
    <source>
        <strain evidence="1 2">BCW-1</strain>
    </source>
</reference>
<keyword evidence="2" id="KW-1185">Reference proteome</keyword>
<protein>
    <submittedName>
        <fullName evidence="1">Uncharacterized protein</fullName>
    </submittedName>
</protein>
<evidence type="ECO:0000313" key="2">
    <source>
        <dbReference type="Proteomes" id="UP000000377"/>
    </source>
</evidence>
<gene>
    <name evidence="1" type="ordered locus">SBI_01233</name>
</gene>
<name>D7CA26_STRBB</name>
<evidence type="ECO:0000313" key="1">
    <source>
        <dbReference type="EMBL" id="ADI04354.1"/>
    </source>
</evidence>
<accession>D7CA26</accession>